<feature type="domain" description="Lysozyme inhibitor LprI-like N-terminal" evidence="2">
    <location>
        <begin position="24"/>
        <end position="116"/>
    </location>
</feature>
<accession>A0A1G7IFG4</accession>
<organism evidence="3 4">
    <name type="scientific">Celeribacter baekdonensis</name>
    <dbReference type="NCBI Taxonomy" id="875171"/>
    <lineage>
        <taxon>Bacteria</taxon>
        <taxon>Pseudomonadati</taxon>
        <taxon>Pseudomonadota</taxon>
        <taxon>Alphaproteobacteria</taxon>
        <taxon>Rhodobacterales</taxon>
        <taxon>Roseobacteraceae</taxon>
        <taxon>Celeribacter</taxon>
    </lineage>
</organism>
<evidence type="ECO:0000313" key="4">
    <source>
        <dbReference type="Proteomes" id="UP000182284"/>
    </source>
</evidence>
<dbReference type="PANTHER" id="PTHR39176">
    <property type="entry name" value="PERIPLASMIC PROTEIN-RELATED"/>
    <property type="match status" value="1"/>
</dbReference>
<dbReference type="Gene3D" id="1.20.1270.180">
    <property type="match status" value="1"/>
</dbReference>
<evidence type="ECO:0000256" key="1">
    <source>
        <dbReference type="SAM" id="SignalP"/>
    </source>
</evidence>
<dbReference type="Proteomes" id="UP000182284">
    <property type="component" value="Unassembled WGS sequence"/>
</dbReference>
<dbReference type="EMBL" id="FNBL01000002">
    <property type="protein sequence ID" value="SDF11457.1"/>
    <property type="molecule type" value="Genomic_DNA"/>
</dbReference>
<protein>
    <submittedName>
        <fullName evidence="3">Uncharacterized conserved protein YecT, DUF1311 family</fullName>
    </submittedName>
</protein>
<dbReference type="Pfam" id="PF07007">
    <property type="entry name" value="LprI"/>
    <property type="match status" value="1"/>
</dbReference>
<reference evidence="3 4" key="1">
    <citation type="submission" date="2016-10" db="EMBL/GenBank/DDBJ databases">
        <authorList>
            <person name="de Groot N.N."/>
        </authorList>
    </citation>
    <scope>NUCLEOTIDE SEQUENCE [LARGE SCALE GENOMIC DNA]</scope>
    <source>
        <strain evidence="3 4">DSM 27375</strain>
    </source>
</reference>
<evidence type="ECO:0000259" key="2">
    <source>
        <dbReference type="Pfam" id="PF07007"/>
    </source>
</evidence>
<sequence length="124" mass="13863">MIRKILILIAFCGPALAEEPQVDCDNAMTQTDMNICSYQDYQAADAVLNETYAWAMDRAKTYGDTAADALRSAQRAWIPYRDAACDAEAVLYEGGSIQPLIMNSCLANLTRQRTDEMRSAYQTY</sequence>
<gene>
    <name evidence="3" type="ORF">SAMN04488117_102310</name>
</gene>
<proteinExistence type="predicted"/>
<name>A0A1G7IFG4_9RHOB</name>
<dbReference type="PANTHER" id="PTHR39176:SF1">
    <property type="entry name" value="PERIPLASMIC PROTEIN"/>
    <property type="match status" value="1"/>
</dbReference>
<evidence type="ECO:0000313" key="3">
    <source>
        <dbReference type="EMBL" id="SDF11457.1"/>
    </source>
</evidence>
<feature type="signal peptide" evidence="1">
    <location>
        <begin position="1"/>
        <end position="17"/>
    </location>
</feature>
<dbReference type="InterPro" id="IPR009739">
    <property type="entry name" value="LprI-like_N"/>
</dbReference>
<dbReference type="AlphaFoldDB" id="A0A1G7IFG4"/>
<keyword evidence="1" id="KW-0732">Signal</keyword>
<feature type="chain" id="PRO_5010223398" evidence="1">
    <location>
        <begin position="18"/>
        <end position="124"/>
    </location>
</feature>
<dbReference type="RefSeq" id="WP_074642086.1">
    <property type="nucleotide sequence ID" value="NZ_FNBL01000002.1"/>
</dbReference>